<sequence>MNNILLTGIATLDIVNLLQRFPDEDSEVRALSQQVRSGGNAANSAIVLKQLGFNAFLLSNMADDSNANVIFSLLHEQGINTSLCTVQKNSSTPTSYISTSQQNASRTIIHHRQLNELDASNFLLLDLSHYDWLHFEARNCPQLKTMLEYAKTYNKPISIELEKPRDKLQGIADFADILFISKPFAESLSLHTAAHCIEHFNRLYPDKIITCTWGAEGAWASDQAQVIHQPAFSVNSIIETLGAGDAFNAGFIRSQLKQLNIADSLAFACRLAASKCAQTGFDGLYSAIQE</sequence>
<accession>A0A3B0X664</accession>
<gene>
    <name evidence="2" type="ORF">MNBD_GAMMA09-1109</name>
</gene>
<dbReference type="Pfam" id="PF00294">
    <property type="entry name" value="PfkB"/>
    <property type="match status" value="1"/>
</dbReference>
<dbReference type="Gene3D" id="3.40.1190.20">
    <property type="match status" value="1"/>
</dbReference>
<protein>
    <submittedName>
        <fullName evidence="2">Ketohexokinase</fullName>
        <ecNumber evidence="2">2.7.1.3</ecNumber>
    </submittedName>
</protein>
<dbReference type="InterPro" id="IPR011611">
    <property type="entry name" value="PfkB_dom"/>
</dbReference>
<dbReference type="EC" id="2.7.1.3" evidence="2"/>
<dbReference type="PANTHER" id="PTHR42774">
    <property type="entry name" value="PHOSPHOTRANSFERASE SYSTEM TRANSPORT PROTEIN"/>
    <property type="match status" value="1"/>
</dbReference>
<proteinExistence type="predicted"/>
<keyword evidence="2" id="KW-0808">Transferase</keyword>
<dbReference type="EMBL" id="UOFI01000050">
    <property type="protein sequence ID" value="VAW63805.1"/>
    <property type="molecule type" value="Genomic_DNA"/>
</dbReference>
<dbReference type="AlphaFoldDB" id="A0A3B0X664"/>
<organism evidence="2">
    <name type="scientific">hydrothermal vent metagenome</name>
    <dbReference type="NCBI Taxonomy" id="652676"/>
    <lineage>
        <taxon>unclassified sequences</taxon>
        <taxon>metagenomes</taxon>
        <taxon>ecological metagenomes</taxon>
    </lineage>
</organism>
<dbReference type="SUPFAM" id="SSF53613">
    <property type="entry name" value="Ribokinase-like"/>
    <property type="match status" value="1"/>
</dbReference>
<dbReference type="GO" id="GO:0004454">
    <property type="term" value="F:ketohexokinase activity"/>
    <property type="evidence" value="ECO:0007669"/>
    <property type="project" value="UniProtKB-EC"/>
</dbReference>
<dbReference type="InterPro" id="IPR029056">
    <property type="entry name" value="Ribokinase-like"/>
</dbReference>
<dbReference type="InterPro" id="IPR052562">
    <property type="entry name" value="Ketohexokinase-related"/>
</dbReference>
<keyword evidence="2" id="KW-0418">Kinase</keyword>
<evidence type="ECO:0000259" key="1">
    <source>
        <dbReference type="Pfam" id="PF00294"/>
    </source>
</evidence>
<evidence type="ECO:0000313" key="2">
    <source>
        <dbReference type="EMBL" id="VAW63805.1"/>
    </source>
</evidence>
<reference evidence="2" key="1">
    <citation type="submission" date="2018-06" db="EMBL/GenBank/DDBJ databases">
        <authorList>
            <person name="Zhirakovskaya E."/>
        </authorList>
    </citation>
    <scope>NUCLEOTIDE SEQUENCE</scope>
</reference>
<feature type="domain" description="Carbohydrate kinase PfkB" evidence="1">
    <location>
        <begin position="2"/>
        <end position="280"/>
    </location>
</feature>
<dbReference type="PANTHER" id="PTHR42774:SF3">
    <property type="entry name" value="KETOHEXOKINASE"/>
    <property type="match status" value="1"/>
</dbReference>
<name>A0A3B0X664_9ZZZZ</name>